<gene>
    <name evidence="1" type="ORF">MQP27_37220</name>
</gene>
<comment type="caution">
    <text evidence="1">The sequence shown here is derived from an EMBL/GenBank/DDBJ whole genome shotgun (WGS) entry which is preliminary data.</text>
</comment>
<keyword evidence="2" id="KW-1185">Reference proteome</keyword>
<evidence type="ECO:0000313" key="1">
    <source>
        <dbReference type="EMBL" id="MCI3276729.1"/>
    </source>
</evidence>
<organism evidence="1 2">
    <name type="scientific">Streptomyces cylindrosporus</name>
    <dbReference type="NCBI Taxonomy" id="2927583"/>
    <lineage>
        <taxon>Bacteria</taxon>
        <taxon>Bacillati</taxon>
        <taxon>Actinomycetota</taxon>
        <taxon>Actinomycetes</taxon>
        <taxon>Kitasatosporales</taxon>
        <taxon>Streptomycetaceae</taxon>
        <taxon>Streptomyces</taxon>
    </lineage>
</organism>
<name>A0ABS9YHS6_9ACTN</name>
<reference evidence="1" key="1">
    <citation type="submission" date="2022-03" db="EMBL/GenBank/DDBJ databases">
        <title>Streptomyces 7R015 and 7R016 isolated from Barleria lupulina in Thailand.</title>
        <authorList>
            <person name="Kanchanasin P."/>
            <person name="Phongsopitanun W."/>
            <person name="Tanasupawat S."/>
        </authorList>
    </citation>
    <scope>NUCLEOTIDE SEQUENCE</scope>
    <source>
        <strain evidence="1">7R015</strain>
    </source>
</reference>
<proteinExistence type="predicted"/>
<dbReference type="EMBL" id="JALDAY010000013">
    <property type="protein sequence ID" value="MCI3276729.1"/>
    <property type="molecule type" value="Genomic_DNA"/>
</dbReference>
<dbReference type="Proteomes" id="UP001165269">
    <property type="component" value="Unassembled WGS sequence"/>
</dbReference>
<dbReference type="RefSeq" id="WP_242774223.1">
    <property type="nucleotide sequence ID" value="NZ_JALDAY010000013.1"/>
</dbReference>
<accession>A0ABS9YHS6</accession>
<evidence type="ECO:0000313" key="2">
    <source>
        <dbReference type="Proteomes" id="UP001165269"/>
    </source>
</evidence>
<sequence>MRGREYGVDVGPGQRRPACLIRRLRHCPPGELLTCDTTLLTREQAQALSIDLSRRSTPAEGGLCTFQPVGDGGACPWNLDCHSCAKFVLSAADLLYRRRKREQWRLLAERAPDDATADYLNSYFEPTACAIDGLEKALVGLGLLDDALALDLRKPQDYLHRIWSIAFRAADRADAGSDQKGEYGDMCTVDEVGHEQGGA</sequence>
<protein>
    <submittedName>
        <fullName evidence="1">Uncharacterized protein</fullName>
    </submittedName>
</protein>